<organism evidence="1 2">
    <name type="scientific">Clunio marinus</name>
    <dbReference type="NCBI Taxonomy" id="568069"/>
    <lineage>
        <taxon>Eukaryota</taxon>
        <taxon>Metazoa</taxon>
        <taxon>Ecdysozoa</taxon>
        <taxon>Arthropoda</taxon>
        <taxon>Hexapoda</taxon>
        <taxon>Insecta</taxon>
        <taxon>Pterygota</taxon>
        <taxon>Neoptera</taxon>
        <taxon>Endopterygota</taxon>
        <taxon>Diptera</taxon>
        <taxon>Nematocera</taxon>
        <taxon>Chironomoidea</taxon>
        <taxon>Chironomidae</taxon>
        <taxon>Clunio</taxon>
    </lineage>
</organism>
<protein>
    <submittedName>
        <fullName evidence="1">CLUMA_CG010736, isoform A</fullName>
    </submittedName>
</protein>
<proteinExistence type="predicted"/>
<reference evidence="1 2" key="1">
    <citation type="submission" date="2015-04" db="EMBL/GenBank/DDBJ databases">
        <authorList>
            <person name="Syromyatnikov M.Y."/>
            <person name="Popov V.N."/>
        </authorList>
    </citation>
    <scope>NUCLEOTIDE SEQUENCE [LARGE SCALE GENOMIC DNA]</scope>
</reference>
<sequence length="153" mass="18420">MPSVISYYYCSFIRARRSIKTIHYCLADDNKRNEFYFDKVTSRNVFQLVVYLEQKDHNARSITVKEIGRELVIVSDSFLDFNHILKLIIDINLRNLLTHFFNKRSQQKNVLHCRMKLKVLQLWSKEACRCFHSSCIHKKNLSERMKRSEREET</sequence>
<dbReference type="Proteomes" id="UP000183832">
    <property type="component" value="Unassembled WGS sequence"/>
</dbReference>
<name>A0A1J1IFW7_9DIPT</name>
<dbReference type="AlphaFoldDB" id="A0A1J1IFW7"/>
<evidence type="ECO:0000313" key="1">
    <source>
        <dbReference type="EMBL" id="CRK97345.1"/>
    </source>
</evidence>
<gene>
    <name evidence="1" type="ORF">CLUMA_CG010736</name>
</gene>
<keyword evidence="2" id="KW-1185">Reference proteome</keyword>
<dbReference type="EMBL" id="CVRI01000047">
    <property type="protein sequence ID" value="CRK97345.1"/>
    <property type="molecule type" value="Genomic_DNA"/>
</dbReference>
<evidence type="ECO:0000313" key="2">
    <source>
        <dbReference type="Proteomes" id="UP000183832"/>
    </source>
</evidence>
<accession>A0A1J1IFW7</accession>